<evidence type="ECO:0000313" key="1">
    <source>
        <dbReference type="EMBL" id="TFD50823.1"/>
    </source>
</evidence>
<gene>
    <name evidence="1" type="ORF">E3T55_08495</name>
</gene>
<comment type="caution">
    <text evidence="1">The sequence shown here is derived from an EMBL/GenBank/DDBJ whole genome shotgun (WGS) entry which is preliminary data.</text>
</comment>
<dbReference type="Gene3D" id="3.90.550.10">
    <property type="entry name" value="Spore Coat Polysaccharide Biosynthesis Protein SpsA, Chain A"/>
    <property type="match status" value="1"/>
</dbReference>
<dbReference type="InterPro" id="IPR029044">
    <property type="entry name" value="Nucleotide-diphossugar_trans"/>
</dbReference>
<proteinExistence type="predicted"/>
<dbReference type="OrthoDB" id="9798250at2"/>
<dbReference type="AlphaFoldDB" id="A0A4R9A2J1"/>
<reference evidence="1 2" key="1">
    <citation type="submission" date="2019-03" db="EMBL/GenBank/DDBJ databases">
        <title>Genomics of glacier-inhabiting Cryobacterium strains.</title>
        <authorList>
            <person name="Liu Q."/>
            <person name="Xin Y.-H."/>
        </authorList>
    </citation>
    <scope>NUCLEOTIDE SEQUENCE [LARGE SCALE GENOMIC DNA]</scope>
    <source>
        <strain evidence="1 2">Hh14</strain>
    </source>
</reference>
<keyword evidence="2" id="KW-1185">Reference proteome</keyword>
<dbReference type="Pfam" id="PF09837">
    <property type="entry name" value="DUF2064"/>
    <property type="match status" value="1"/>
</dbReference>
<name>A0A4R9A2J1_9MICO</name>
<evidence type="ECO:0000313" key="2">
    <source>
        <dbReference type="Proteomes" id="UP000297447"/>
    </source>
</evidence>
<dbReference type="RefSeq" id="WP_134519139.1">
    <property type="nucleotide sequence ID" value="NZ_SOHE01000040.1"/>
</dbReference>
<accession>A0A4R9A2J1</accession>
<dbReference type="Proteomes" id="UP000297447">
    <property type="component" value="Unassembled WGS sequence"/>
</dbReference>
<dbReference type="PANTHER" id="PTHR36529:SF1">
    <property type="entry name" value="GLYCOSYLTRANSFERASE"/>
    <property type="match status" value="1"/>
</dbReference>
<feature type="non-terminal residue" evidence="1">
    <location>
        <position position="237"/>
    </location>
</feature>
<dbReference type="InterPro" id="IPR018641">
    <property type="entry name" value="Trfase_1_rSAM/seldom-assoc"/>
</dbReference>
<dbReference type="PANTHER" id="PTHR36529">
    <property type="entry name" value="SLL1095 PROTEIN"/>
    <property type="match status" value="1"/>
</dbReference>
<dbReference type="SUPFAM" id="SSF53448">
    <property type="entry name" value="Nucleotide-diphospho-sugar transferases"/>
    <property type="match status" value="1"/>
</dbReference>
<dbReference type="EMBL" id="SOHE01000040">
    <property type="protein sequence ID" value="TFD50823.1"/>
    <property type="molecule type" value="Genomic_DNA"/>
</dbReference>
<sequence>MTIVVVIAKECLPGRVKTRLHPALSYEGAAELASASLDDTLAAVNALEATHSAFPARRILAFDGVTPPPAAAGWEILPQVDGDLDERLAAIFDTCDEPTLLVGMDTPQLSAALLAPVFADWAAAARPGPGLRSATTDAWFGPAADGGFWALGLNKPTGALIRGVAMSRDDTGATQLARLQDAGLRVRMLDTLVDVDTIEAAHDVAALAPDGRFAATLEALTAPGVTTAEALTAPGVT</sequence>
<protein>
    <submittedName>
        <fullName evidence="1">DUF2064 domain-containing protein</fullName>
    </submittedName>
</protein>
<organism evidence="1 2">
    <name type="scientific">Cryobacterium frigoriphilum</name>
    <dbReference type="NCBI Taxonomy" id="1259150"/>
    <lineage>
        <taxon>Bacteria</taxon>
        <taxon>Bacillati</taxon>
        <taxon>Actinomycetota</taxon>
        <taxon>Actinomycetes</taxon>
        <taxon>Micrococcales</taxon>
        <taxon>Microbacteriaceae</taxon>
        <taxon>Cryobacterium</taxon>
    </lineage>
</organism>